<dbReference type="Gene3D" id="3.40.50.740">
    <property type="match status" value="1"/>
</dbReference>
<comment type="similarity">
    <text evidence="2">Belongs to the prokaryotic molybdopterin-containing oxidoreductase family.</text>
</comment>
<evidence type="ECO:0000259" key="7">
    <source>
        <dbReference type="Pfam" id="PF00384"/>
    </source>
</evidence>
<dbReference type="PANTHER" id="PTHR43742:SF10">
    <property type="entry name" value="TRIMETHYLAMINE-N-OXIDE REDUCTASE 2"/>
    <property type="match status" value="1"/>
</dbReference>
<keyword evidence="6" id="KW-0560">Oxidoreductase</keyword>
<feature type="domain" description="Molybdopterin oxidoreductase" evidence="7">
    <location>
        <begin position="51"/>
        <end position="505"/>
    </location>
</feature>
<dbReference type="InterPro" id="IPR050612">
    <property type="entry name" value="Prok_Mopterin_Oxidored"/>
</dbReference>
<evidence type="ECO:0000256" key="1">
    <source>
        <dbReference type="ARBA" id="ARBA00001942"/>
    </source>
</evidence>
<dbReference type="PROSITE" id="PS00490">
    <property type="entry name" value="MOLYBDOPTERIN_PROK_2"/>
    <property type="match status" value="1"/>
</dbReference>
<evidence type="ECO:0000256" key="5">
    <source>
        <dbReference type="ARBA" id="ARBA00022764"/>
    </source>
</evidence>
<dbReference type="Gene3D" id="2.40.40.20">
    <property type="match status" value="1"/>
</dbReference>
<comment type="cofactor">
    <cofactor evidence="1">
        <name>Mo-bis(molybdopterin guanine dinucleotide)</name>
        <dbReference type="ChEBI" id="CHEBI:60539"/>
    </cofactor>
</comment>
<gene>
    <name evidence="10" type="ORF">ACFPK2_11490</name>
</gene>
<dbReference type="Pfam" id="PF00384">
    <property type="entry name" value="Molybdopterin"/>
    <property type="match status" value="1"/>
</dbReference>
<dbReference type="Proteomes" id="UP001595976">
    <property type="component" value="Unassembled WGS sequence"/>
</dbReference>
<comment type="caution">
    <text evidence="10">The sequence shown here is derived from an EMBL/GenBank/DDBJ whole genome shotgun (WGS) entry which is preliminary data.</text>
</comment>
<feature type="domain" description="Molybdopterin oxidoreductase N-terminal" evidence="9">
    <location>
        <begin position="7"/>
        <end position="46"/>
    </location>
</feature>
<evidence type="ECO:0000256" key="6">
    <source>
        <dbReference type="ARBA" id="ARBA00023002"/>
    </source>
</evidence>
<sequence length="762" mass="83211">MARILRSASHWGAFRMQVEDGRLVGVQPFEHDPHPTPLIEAWAEMVTSPLRIAAPFVRRGWLNGDRGAKRGEDDYVAVDWDKALDLVAGELGRVSSHHGNQAIFGGSYGWSSAGRLHHARTLTHRFLNAIGGFTGQVTNYSYGAAMAFLPRVLGNAEAIGALLTGWDEICTNADVMLAFGGIPEKNWEVISGGFGRHLYPEHLRQLAESRVRVVNISPFRRDFPEGYPAEWVAIRPNTDAALVMALTQILFAEGLEDTAAIDRLTVGFPAYVAYLNGKSDGVVKDAAWAEGITGVPAQAIVALARSLAGKKVMLTAAWSLQRARHGEQIYWAIAALAAALGQIGQPGCGFAFGYGSINALGNPRYETPISGLSTGRNPVGIAIPVARVADLLLSPGETIRFNGSSLTYPDIRLVYWAGGNPFHHHQDLNRLRRAFRKPETVIVQEPFWTSTARHADIVLPATTPVERNDIGGSSRDAFVLAMHQGIAPVGQSRNDYDIFADLAERLQSREAFTEGRDETGWLHVMWDRCRAALGRRSIEAPDFDRFWEDGYFRVPEPPAAYTMYQRFREDPDGARLDTASGRIEVFSPSVAAMEDPEQPGHPVWRDPEEWLGADLARRYPLHLLTPQPPRRLHSQMEASRHSRAGKRHDREVVTLHPADARARGIGDGDMVRIYNARGACLACAELDDGLLPGVARLPTGAGFDPQDGYLDASSNANVLTLDKGTSQLGQGCAAQSCLVEVERFDGPLPALSIFAPPPLGAA</sequence>
<dbReference type="InterPro" id="IPR041460">
    <property type="entry name" value="Molybdopterin_N"/>
</dbReference>
<organism evidence="10 11">
    <name type="scientific">Bosea minatitlanensis</name>
    <dbReference type="NCBI Taxonomy" id="128782"/>
    <lineage>
        <taxon>Bacteria</taxon>
        <taxon>Pseudomonadati</taxon>
        <taxon>Pseudomonadota</taxon>
        <taxon>Alphaproteobacteria</taxon>
        <taxon>Hyphomicrobiales</taxon>
        <taxon>Boseaceae</taxon>
        <taxon>Bosea</taxon>
    </lineage>
</organism>
<protein>
    <submittedName>
        <fullName evidence="10">Molybdopterin-dependent oxidoreductase</fullName>
    </submittedName>
</protein>
<dbReference type="RefSeq" id="WP_260348191.1">
    <property type="nucleotide sequence ID" value="NZ_JAOAOS010000004.1"/>
</dbReference>
<name>A0ABW0F531_9HYPH</name>
<dbReference type="InterPro" id="IPR009010">
    <property type="entry name" value="Asp_de-COase-like_dom_sf"/>
</dbReference>
<dbReference type="SUPFAM" id="SSF50692">
    <property type="entry name" value="ADC-like"/>
    <property type="match status" value="1"/>
</dbReference>
<dbReference type="EMBL" id="JBHSLI010000004">
    <property type="protein sequence ID" value="MFC5293611.1"/>
    <property type="molecule type" value="Genomic_DNA"/>
</dbReference>
<dbReference type="InterPro" id="IPR006656">
    <property type="entry name" value="Mopterin_OxRdtase"/>
</dbReference>
<dbReference type="SUPFAM" id="SSF53706">
    <property type="entry name" value="Formate dehydrogenase/DMSO reductase, domains 1-3"/>
    <property type="match status" value="1"/>
</dbReference>
<proteinExistence type="inferred from homology"/>
<dbReference type="Gene3D" id="3.40.228.10">
    <property type="entry name" value="Dimethylsulfoxide Reductase, domain 2"/>
    <property type="match status" value="1"/>
</dbReference>
<keyword evidence="11" id="KW-1185">Reference proteome</keyword>
<keyword evidence="4" id="KW-0479">Metal-binding</keyword>
<dbReference type="Pfam" id="PF18364">
    <property type="entry name" value="Molybdopterin_N"/>
    <property type="match status" value="1"/>
</dbReference>
<dbReference type="InterPro" id="IPR006655">
    <property type="entry name" value="Mopterin_OxRdtase_prok_CS"/>
</dbReference>
<dbReference type="PANTHER" id="PTHR43742">
    <property type="entry name" value="TRIMETHYLAMINE-N-OXIDE REDUCTASE"/>
    <property type="match status" value="1"/>
</dbReference>
<dbReference type="Gene3D" id="3.90.55.10">
    <property type="entry name" value="Dimethylsulfoxide Reductase, domain 3"/>
    <property type="match status" value="1"/>
</dbReference>
<evidence type="ECO:0000259" key="9">
    <source>
        <dbReference type="Pfam" id="PF18364"/>
    </source>
</evidence>
<dbReference type="InterPro" id="IPR006657">
    <property type="entry name" value="MoPterin_dinucl-bd_dom"/>
</dbReference>
<accession>A0ABW0F531</accession>
<evidence type="ECO:0000256" key="4">
    <source>
        <dbReference type="ARBA" id="ARBA00022723"/>
    </source>
</evidence>
<evidence type="ECO:0000256" key="2">
    <source>
        <dbReference type="ARBA" id="ARBA00010312"/>
    </source>
</evidence>
<evidence type="ECO:0000313" key="10">
    <source>
        <dbReference type="EMBL" id="MFC5293611.1"/>
    </source>
</evidence>
<dbReference type="Pfam" id="PF01568">
    <property type="entry name" value="Molydop_binding"/>
    <property type="match status" value="1"/>
</dbReference>
<keyword evidence="5" id="KW-0574">Periplasm</keyword>
<reference evidence="11" key="1">
    <citation type="journal article" date="2019" name="Int. J. Syst. Evol. Microbiol.">
        <title>The Global Catalogue of Microorganisms (GCM) 10K type strain sequencing project: providing services to taxonomists for standard genome sequencing and annotation.</title>
        <authorList>
            <consortium name="The Broad Institute Genomics Platform"/>
            <consortium name="The Broad Institute Genome Sequencing Center for Infectious Disease"/>
            <person name="Wu L."/>
            <person name="Ma J."/>
        </authorList>
    </citation>
    <scope>NUCLEOTIDE SEQUENCE [LARGE SCALE GENOMIC DNA]</scope>
    <source>
        <strain evidence="11">CGMCC 1.15643</strain>
    </source>
</reference>
<evidence type="ECO:0000259" key="8">
    <source>
        <dbReference type="Pfam" id="PF01568"/>
    </source>
</evidence>
<keyword evidence="3" id="KW-0500">Molybdenum</keyword>
<evidence type="ECO:0000313" key="11">
    <source>
        <dbReference type="Proteomes" id="UP001595976"/>
    </source>
</evidence>
<feature type="domain" description="Molybdopterin dinucleotide-binding" evidence="8">
    <location>
        <begin position="621"/>
        <end position="737"/>
    </location>
</feature>
<evidence type="ECO:0000256" key="3">
    <source>
        <dbReference type="ARBA" id="ARBA00022505"/>
    </source>
</evidence>